<evidence type="ECO:0000256" key="1">
    <source>
        <dbReference type="SAM" id="MobiDB-lite"/>
    </source>
</evidence>
<feature type="region of interest" description="Disordered" evidence="1">
    <location>
        <begin position="1"/>
        <end position="64"/>
    </location>
</feature>
<dbReference type="Proteomes" id="UP001195483">
    <property type="component" value="Unassembled WGS sequence"/>
</dbReference>
<evidence type="ECO:0000313" key="3">
    <source>
        <dbReference type="Proteomes" id="UP001195483"/>
    </source>
</evidence>
<accession>A0AAE0THE6</accession>
<gene>
    <name evidence="2" type="ORF">CHS0354_016681</name>
</gene>
<proteinExistence type="predicted"/>
<feature type="compositionally biased region" description="Polar residues" evidence="1">
    <location>
        <begin position="54"/>
        <end position="64"/>
    </location>
</feature>
<reference evidence="2" key="2">
    <citation type="journal article" date="2021" name="Genome Biol. Evol.">
        <title>Developing a high-quality reference genome for a parasitic bivalve with doubly uniparental inheritance (Bivalvia: Unionida).</title>
        <authorList>
            <person name="Smith C.H."/>
        </authorList>
    </citation>
    <scope>NUCLEOTIDE SEQUENCE</scope>
    <source>
        <strain evidence="2">CHS0354</strain>
        <tissue evidence="2">Mantle</tissue>
    </source>
</reference>
<comment type="caution">
    <text evidence="2">The sequence shown here is derived from an EMBL/GenBank/DDBJ whole genome shotgun (WGS) entry which is preliminary data.</text>
</comment>
<sequence>MTTGNTPHCSGKPYTAKGSSVGLLSRQAKQSSSATLDGWRRVPSKGTTKHGQKANHNNQLTLRNYPSPFSGVLGSDQFITSSDPSENSTLAGPSKIAHERYALEEKCQLFVDAEECGAKI</sequence>
<reference evidence="2" key="3">
    <citation type="submission" date="2023-05" db="EMBL/GenBank/DDBJ databases">
        <authorList>
            <person name="Smith C.H."/>
        </authorList>
    </citation>
    <scope>NUCLEOTIDE SEQUENCE</scope>
    <source>
        <strain evidence="2">CHS0354</strain>
        <tissue evidence="2">Mantle</tissue>
    </source>
</reference>
<dbReference type="AlphaFoldDB" id="A0AAE0THE6"/>
<organism evidence="2 3">
    <name type="scientific">Potamilus streckersoni</name>
    <dbReference type="NCBI Taxonomy" id="2493646"/>
    <lineage>
        <taxon>Eukaryota</taxon>
        <taxon>Metazoa</taxon>
        <taxon>Spiralia</taxon>
        <taxon>Lophotrochozoa</taxon>
        <taxon>Mollusca</taxon>
        <taxon>Bivalvia</taxon>
        <taxon>Autobranchia</taxon>
        <taxon>Heteroconchia</taxon>
        <taxon>Palaeoheterodonta</taxon>
        <taxon>Unionida</taxon>
        <taxon>Unionoidea</taxon>
        <taxon>Unionidae</taxon>
        <taxon>Ambleminae</taxon>
        <taxon>Lampsilini</taxon>
        <taxon>Potamilus</taxon>
    </lineage>
</organism>
<keyword evidence="3" id="KW-1185">Reference proteome</keyword>
<reference evidence="2" key="1">
    <citation type="journal article" date="2021" name="Genome Biol. Evol.">
        <title>A High-Quality Reference Genome for a Parasitic Bivalve with Doubly Uniparental Inheritance (Bivalvia: Unionida).</title>
        <authorList>
            <person name="Smith C.H."/>
        </authorList>
    </citation>
    <scope>NUCLEOTIDE SEQUENCE</scope>
    <source>
        <strain evidence="2">CHS0354</strain>
    </source>
</reference>
<dbReference type="EMBL" id="JAEAOA010001024">
    <property type="protein sequence ID" value="KAK3610492.1"/>
    <property type="molecule type" value="Genomic_DNA"/>
</dbReference>
<protein>
    <submittedName>
        <fullName evidence="2">Uncharacterized protein</fullName>
    </submittedName>
</protein>
<evidence type="ECO:0000313" key="2">
    <source>
        <dbReference type="EMBL" id="KAK3610492.1"/>
    </source>
</evidence>
<name>A0AAE0THE6_9BIVA</name>